<organism evidence="16 17">
    <name type="scientific">Lachancea nothofagi CBS 11611</name>
    <dbReference type="NCBI Taxonomy" id="1266666"/>
    <lineage>
        <taxon>Eukaryota</taxon>
        <taxon>Fungi</taxon>
        <taxon>Dikarya</taxon>
        <taxon>Ascomycota</taxon>
        <taxon>Saccharomycotina</taxon>
        <taxon>Saccharomycetes</taxon>
        <taxon>Saccharomycetales</taxon>
        <taxon>Saccharomycetaceae</taxon>
        <taxon>Lachancea</taxon>
    </lineage>
</organism>
<evidence type="ECO:0000256" key="2">
    <source>
        <dbReference type="ARBA" id="ARBA00004922"/>
    </source>
</evidence>
<dbReference type="Proteomes" id="UP000189911">
    <property type="component" value="Chromosome F"/>
</dbReference>
<dbReference type="PANTHER" id="PTHR12646:SF0">
    <property type="entry name" value="DOL-P-MAN:MAN(5)GLCNAC(2)-PP-DOL ALPHA-1,3-MANNOSYLTRANSFERASE"/>
    <property type="match status" value="1"/>
</dbReference>
<evidence type="ECO:0000256" key="15">
    <source>
        <dbReference type="SAM" id="MobiDB-lite"/>
    </source>
</evidence>
<evidence type="ECO:0000256" key="12">
    <source>
        <dbReference type="ARBA" id="ARBA00049506"/>
    </source>
</evidence>
<evidence type="ECO:0000256" key="7">
    <source>
        <dbReference type="ARBA" id="ARBA00022692"/>
    </source>
</evidence>
<evidence type="ECO:0000256" key="8">
    <source>
        <dbReference type="ARBA" id="ARBA00022824"/>
    </source>
</evidence>
<feature type="transmembrane region" description="Helical" evidence="14">
    <location>
        <begin position="423"/>
        <end position="442"/>
    </location>
</feature>
<gene>
    <name evidence="16" type="ORF">LANO_0F11694G</name>
</gene>
<evidence type="ECO:0000256" key="1">
    <source>
        <dbReference type="ARBA" id="ARBA00004477"/>
    </source>
</evidence>
<feature type="transmembrane region" description="Helical" evidence="14">
    <location>
        <begin position="178"/>
        <end position="201"/>
    </location>
</feature>
<name>A0A1G4KB18_9SACH</name>
<dbReference type="OrthoDB" id="20028at2759"/>
<evidence type="ECO:0000256" key="4">
    <source>
        <dbReference type="ARBA" id="ARBA00015561"/>
    </source>
</evidence>
<evidence type="ECO:0000256" key="10">
    <source>
        <dbReference type="ARBA" id="ARBA00023136"/>
    </source>
</evidence>
<evidence type="ECO:0000256" key="14">
    <source>
        <dbReference type="RuleBase" id="RU364047"/>
    </source>
</evidence>
<evidence type="ECO:0000256" key="3">
    <source>
        <dbReference type="ARBA" id="ARBA00011964"/>
    </source>
</evidence>
<evidence type="ECO:0000313" key="16">
    <source>
        <dbReference type="EMBL" id="SCV01421.1"/>
    </source>
</evidence>
<keyword evidence="10 14" id="KW-0472">Membrane</keyword>
<dbReference type="InterPro" id="IPR007873">
    <property type="entry name" value="Glycosyltransferase_ALG3"/>
</dbReference>
<dbReference type="UniPathway" id="UPA00378"/>
<feature type="transmembrane region" description="Helical" evidence="14">
    <location>
        <begin position="139"/>
        <end position="158"/>
    </location>
</feature>
<evidence type="ECO:0000256" key="13">
    <source>
        <dbReference type="ARBA" id="ARBA00093457"/>
    </source>
</evidence>
<feature type="region of interest" description="Disordered" evidence="15">
    <location>
        <begin position="1"/>
        <end position="32"/>
    </location>
</feature>
<dbReference type="GO" id="GO:0052925">
    <property type="term" value="F:dol-P-Man:Man(5)GlcNAc(2)-PP-Dol alpha-1,3-mannosyltransferase activity"/>
    <property type="evidence" value="ECO:0007669"/>
    <property type="project" value="UniProtKB-EC"/>
</dbReference>
<comment type="pathway">
    <text evidence="2 14">Protein modification; protein glycosylation.</text>
</comment>
<evidence type="ECO:0000256" key="9">
    <source>
        <dbReference type="ARBA" id="ARBA00022989"/>
    </source>
</evidence>
<keyword evidence="5 14" id="KW-0328">Glycosyltransferase</keyword>
<protein>
    <recommendedName>
        <fullName evidence="4 14">Dol-P-Man:Man(5)GlcNAc(2)-PP-Dol alpha-1,3-mannosyltransferase</fullName>
        <ecNumber evidence="3 14">2.4.1.258</ecNumber>
    </recommendedName>
    <alternativeName>
        <fullName evidence="14">Dol-P-Man-dependent alpha(1-3)-mannosyltransferase</fullName>
    </alternativeName>
</protein>
<evidence type="ECO:0000256" key="5">
    <source>
        <dbReference type="ARBA" id="ARBA00022676"/>
    </source>
</evidence>
<proteinExistence type="inferred from homology"/>
<evidence type="ECO:0000256" key="6">
    <source>
        <dbReference type="ARBA" id="ARBA00022679"/>
    </source>
</evidence>
<dbReference type="EC" id="2.4.1.258" evidence="3 14"/>
<keyword evidence="7 14" id="KW-0812">Transmembrane</keyword>
<dbReference type="AlphaFoldDB" id="A0A1G4KB18"/>
<comment type="similarity">
    <text evidence="13">Belongs to the glycosyltransferase ALG3 family.</text>
</comment>
<keyword evidence="8 14" id="KW-0256">Endoplasmic reticulum</keyword>
<keyword evidence="6 14" id="KW-0808">Transferase</keyword>
<accession>A0A1G4KB18</accession>
<dbReference type="EMBL" id="LT598452">
    <property type="protein sequence ID" value="SCV01421.1"/>
    <property type="molecule type" value="Genomic_DNA"/>
</dbReference>
<dbReference type="Pfam" id="PF05208">
    <property type="entry name" value="ALG3"/>
    <property type="match status" value="1"/>
</dbReference>
<keyword evidence="9 14" id="KW-1133">Transmembrane helix</keyword>
<reference evidence="17" key="1">
    <citation type="submission" date="2016-03" db="EMBL/GenBank/DDBJ databases">
        <authorList>
            <person name="Devillers Hugo."/>
        </authorList>
    </citation>
    <scope>NUCLEOTIDE SEQUENCE [LARGE SCALE GENOMIC DNA]</scope>
</reference>
<feature type="transmembrane region" description="Helical" evidence="14">
    <location>
        <begin position="391"/>
        <end position="411"/>
    </location>
</feature>
<comment type="catalytic activity">
    <reaction evidence="12 14">
        <text>an alpha-D-Man-(1-&gt;2)-alpha-D-Man-(1-&gt;2)-alpha-D-Man-(1-&gt;3)-[alpha-D-Man-(1-&gt;6)]-beta-D-Man-(1-&gt;4)-beta-D-GlcNAc-(1-&gt;4)-alpha-D-GlcNAc-diphospho-di-trans,poly-cis-dolichol + a di-trans,poly-cis-dolichyl beta-D-mannosyl phosphate = an alpha-D-Man-(1-&gt;2)-alpha-D-Man-(1-&gt;2)-alpha-D-Man-(1-&gt;3)-[alpha-D-Man-(1-&gt;3)-alpha-D-Man-(1-&gt;6)]-beta-D-Man-(1-&gt;4)-beta-D-GlcNAc-(1-&gt;4)-alpha-D-GlcNAc-diphospho-di-trans,poly-cis-dolichol + a di-trans,poly-cis-dolichyl phosphate + H(+)</text>
        <dbReference type="Rhea" id="RHEA:29527"/>
        <dbReference type="Rhea" id="RHEA-COMP:19498"/>
        <dbReference type="Rhea" id="RHEA-COMP:19501"/>
        <dbReference type="Rhea" id="RHEA-COMP:19516"/>
        <dbReference type="Rhea" id="RHEA-COMP:19517"/>
        <dbReference type="ChEBI" id="CHEBI:15378"/>
        <dbReference type="ChEBI" id="CHEBI:57683"/>
        <dbReference type="ChEBI" id="CHEBI:58211"/>
        <dbReference type="ChEBI" id="CHEBI:132515"/>
        <dbReference type="ChEBI" id="CHEBI:132516"/>
        <dbReference type="EC" id="2.4.1.258"/>
    </reaction>
    <physiologicalReaction direction="left-to-right" evidence="12 14">
        <dbReference type="Rhea" id="RHEA:29528"/>
    </physiologicalReaction>
</comment>
<comment type="function">
    <text evidence="11 14">Dol-P-Man:Man(5)GlcNAc(2)-PP-Dol alpha-1,3-mannosyltransferase that operates in the biosynthetic pathway of dolichol-linked oligosaccharides, the glycan precursors employed in protein asparagine (N)-glycosylation. The assembly of dolichol-linked oligosaccharides begins on the cytosolic side of the endoplasmic reticulum membrane and finishes in its lumen. The sequential addition of sugars to dolichol pyrophosphate produces dolichol-linked oligosaccharides containing fourteen sugars, including two GlcNAcs, nine mannoses and three glucoses. Once assembled, the oligosaccharide is transferred from the lipid to nascent proteins by oligosaccharyltransferases. In the lumen of the endoplasmic reticulum, adds the first dolichyl beta-D-mannosyl phosphate derived mannose in an alpha-1,3 linkage to Man(5)GlcNAc(2)-PP-dolichol to produce Man(6)GlcNAc(2)-PP-dolichol.</text>
</comment>
<evidence type="ECO:0000313" key="17">
    <source>
        <dbReference type="Proteomes" id="UP000189911"/>
    </source>
</evidence>
<evidence type="ECO:0000256" key="11">
    <source>
        <dbReference type="ARBA" id="ARBA00044743"/>
    </source>
</evidence>
<keyword evidence="17" id="KW-1185">Reference proteome</keyword>
<dbReference type="GO" id="GO:0005789">
    <property type="term" value="C:endoplasmic reticulum membrane"/>
    <property type="evidence" value="ECO:0007669"/>
    <property type="project" value="UniProtKB-SubCell"/>
</dbReference>
<dbReference type="PANTHER" id="PTHR12646">
    <property type="entry name" value="NOT56 - RELATED"/>
    <property type="match status" value="1"/>
</dbReference>
<sequence length="455" mass="52390">MKKSDLGSGERPAEASSEIEMSDKKQDSVNSPSINVRKDLKDVIHYMIFNPEANHIIMPLLLAAEFLALKWIVTNVAYTDIDYEAYMEQIWTIQDGETNYKMIEGGTGPLVYPAGHVWIYRLMENVTSGLDNVKAGQDVFRYLYLATMMLQMVCYVLLQLPPWCVVLAVMSKRLHSIYVLRLFNDCFTTFFMTLTVLLLLFSARWQRRAFCVLASASYSMAISIKMNALLFLPGVLLSIFQLTGGHLAFTLGCLGIMAGWQFYVAQIFIQQNPREYFSTAFDFGRQFMYKWSVNWQFVDEEVFENPWFHRALLVSHLAVLSLFLVTRFCSSFSEIRTSFKALKHPFTPVLQSYRSVKTLDVGYTLLVTNFVGVMFARSLHYQFLSWYHWTLPALLNWSSLPPIVAFAWYAAHEYCWNSYPPNSVASALMFGLNSFLVILVFVKNRTSQHDIKKSQ</sequence>
<comment type="subcellular location">
    <subcellularLocation>
        <location evidence="1 14">Endoplasmic reticulum membrane</location>
        <topology evidence="1 14">Multi-pass membrane protein</topology>
    </subcellularLocation>
</comment>
<feature type="transmembrane region" description="Helical" evidence="14">
    <location>
        <begin position="248"/>
        <end position="269"/>
    </location>
</feature>